<gene>
    <name evidence="1" type="ORF">AMECASPLE_009277</name>
</gene>
<organism evidence="1 2">
    <name type="scientific">Ameca splendens</name>
    <dbReference type="NCBI Taxonomy" id="208324"/>
    <lineage>
        <taxon>Eukaryota</taxon>
        <taxon>Metazoa</taxon>
        <taxon>Chordata</taxon>
        <taxon>Craniata</taxon>
        <taxon>Vertebrata</taxon>
        <taxon>Euteleostomi</taxon>
        <taxon>Actinopterygii</taxon>
        <taxon>Neopterygii</taxon>
        <taxon>Teleostei</taxon>
        <taxon>Neoteleostei</taxon>
        <taxon>Acanthomorphata</taxon>
        <taxon>Ovalentaria</taxon>
        <taxon>Atherinomorphae</taxon>
        <taxon>Cyprinodontiformes</taxon>
        <taxon>Goodeidae</taxon>
        <taxon>Ameca</taxon>
    </lineage>
</organism>
<sequence>MCHGSEYLCHTQVVKAIEMQKGRIQASKAYTVETEVLSQRVGNQHVYMRMHLFPRESISKAGFHYQYNGLPGCCSCCTRWSASGAHSGSSCSGGGQWRISGQDRTPGARVNYHTRGGTSNKSLIFAQNFSNKIQQFKSQQFPLNIIY</sequence>
<keyword evidence="2" id="KW-1185">Reference proteome</keyword>
<comment type="caution">
    <text evidence="1">The sequence shown here is derived from an EMBL/GenBank/DDBJ whole genome shotgun (WGS) entry which is preliminary data.</text>
</comment>
<evidence type="ECO:0000313" key="1">
    <source>
        <dbReference type="EMBL" id="MEQ2283248.1"/>
    </source>
</evidence>
<protein>
    <submittedName>
        <fullName evidence="1">Uncharacterized protein</fullName>
    </submittedName>
</protein>
<reference evidence="1 2" key="1">
    <citation type="submission" date="2021-06" db="EMBL/GenBank/DDBJ databases">
        <authorList>
            <person name="Palmer J.M."/>
        </authorList>
    </citation>
    <scope>NUCLEOTIDE SEQUENCE [LARGE SCALE GENOMIC DNA]</scope>
    <source>
        <strain evidence="1 2">AS_MEX2019</strain>
        <tissue evidence="1">Muscle</tissue>
    </source>
</reference>
<proteinExistence type="predicted"/>
<dbReference type="Proteomes" id="UP001469553">
    <property type="component" value="Unassembled WGS sequence"/>
</dbReference>
<dbReference type="EMBL" id="JAHRIP010009919">
    <property type="protein sequence ID" value="MEQ2283248.1"/>
    <property type="molecule type" value="Genomic_DNA"/>
</dbReference>
<evidence type="ECO:0000313" key="2">
    <source>
        <dbReference type="Proteomes" id="UP001469553"/>
    </source>
</evidence>
<name>A0ABV0XP87_9TELE</name>
<accession>A0ABV0XP87</accession>